<dbReference type="Gene3D" id="3.40.190.10">
    <property type="entry name" value="Periplasmic binding protein-like II"/>
    <property type="match status" value="1"/>
</dbReference>
<accession>A0A849I9M4</accession>
<sequence>MIDRRRMLLRSAGATAVALAGGRAWAQGWAPSRTVTIVVPYPAGGAVDVLARIVAEGIQGPLGQSVVVENQPGASGALGTRRVARSEPDGHTLVLSTNQTHATNISLLPDGGGYDPIRDFAPLAGLADLQHLLVVRKDLPAEDVAGLLSLARSSGRELTCGSTGPGSASHLTMELFKAQTGTNLVHVPYRGAAPMLQDLIGGRVDMSFATVPTVLGQVQGQELRALGVASPRPSPHLPDLPTLAGAGVPGVEADAWCAIFAPAGIAPAIRDRYRDLIKAALDRPEVQANIAKQGMSLNWREPDAFAAFQREEVTRWAGIIKAAKIEPPKP</sequence>
<feature type="signal peptide" evidence="2">
    <location>
        <begin position="1"/>
        <end position="26"/>
    </location>
</feature>
<evidence type="ECO:0000256" key="1">
    <source>
        <dbReference type="ARBA" id="ARBA00006987"/>
    </source>
</evidence>
<evidence type="ECO:0000313" key="3">
    <source>
        <dbReference type="EMBL" id="NNM73109.1"/>
    </source>
</evidence>
<dbReference type="CDD" id="cd07012">
    <property type="entry name" value="PBP2_Bug_TTT"/>
    <property type="match status" value="1"/>
</dbReference>
<evidence type="ECO:0000256" key="2">
    <source>
        <dbReference type="SAM" id="SignalP"/>
    </source>
</evidence>
<name>A0A849I9M4_9HYPH</name>
<evidence type="ECO:0000313" key="4">
    <source>
        <dbReference type="Proteomes" id="UP000564885"/>
    </source>
</evidence>
<dbReference type="AlphaFoldDB" id="A0A849I9M4"/>
<keyword evidence="4" id="KW-1185">Reference proteome</keyword>
<dbReference type="PANTHER" id="PTHR42928">
    <property type="entry name" value="TRICARBOXYLATE-BINDING PROTEIN"/>
    <property type="match status" value="1"/>
</dbReference>
<dbReference type="EMBL" id="JABEPP010000003">
    <property type="protein sequence ID" value="NNM73109.1"/>
    <property type="molecule type" value="Genomic_DNA"/>
</dbReference>
<dbReference type="PANTHER" id="PTHR42928:SF5">
    <property type="entry name" value="BLR1237 PROTEIN"/>
    <property type="match status" value="1"/>
</dbReference>
<dbReference type="PIRSF" id="PIRSF017082">
    <property type="entry name" value="YflP"/>
    <property type="match status" value="1"/>
</dbReference>
<reference evidence="3 4" key="1">
    <citation type="submission" date="2020-04" db="EMBL/GenBank/DDBJ databases">
        <title>Enterovirga sp. isolate from soil.</title>
        <authorList>
            <person name="Chea S."/>
            <person name="Kim D.-U."/>
        </authorList>
    </citation>
    <scope>NUCLEOTIDE SEQUENCE [LARGE SCALE GENOMIC DNA]</scope>
    <source>
        <strain evidence="3 4">DB1703</strain>
    </source>
</reference>
<dbReference type="Pfam" id="PF03401">
    <property type="entry name" value="TctC"/>
    <property type="match status" value="1"/>
</dbReference>
<comment type="caution">
    <text evidence="3">The sequence shown here is derived from an EMBL/GenBank/DDBJ whole genome shotgun (WGS) entry which is preliminary data.</text>
</comment>
<dbReference type="PROSITE" id="PS51318">
    <property type="entry name" value="TAT"/>
    <property type="match status" value="1"/>
</dbReference>
<organism evidence="3 4">
    <name type="scientific">Enterovirga aerilata</name>
    <dbReference type="NCBI Taxonomy" id="2730920"/>
    <lineage>
        <taxon>Bacteria</taxon>
        <taxon>Pseudomonadati</taxon>
        <taxon>Pseudomonadota</taxon>
        <taxon>Alphaproteobacteria</taxon>
        <taxon>Hyphomicrobiales</taxon>
        <taxon>Methylobacteriaceae</taxon>
        <taxon>Enterovirga</taxon>
    </lineage>
</organism>
<protein>
    <submittedName>
        <fullName evidence="3">Tripartite tricarboxylate transporter substrate binding protein</fullName>
    </submittedName>
</protein>
<gene>
    <name evidence="3" type="ORF">HJG44_12040</name>
</gene>
<comment type="similarity">
    <text evidence="1">Belongs to the UPF0065 (bug) family.</text>
</comment>
<dbReference type="Gene3D" id="3.40.190.150">
    <property type="entry name" value="Bordetella uptake gene, domain 1"/>
    <property type="match status" value="1"/>
</dbReference>
<dbReference type="InterPro" id="IPR042100">
    <property type="entry name" value="Bug_dom1"/>
</dbReference>
<dbReference type="InterPro" id="IPR005064">
    <property type="entry name" value="BUG"/>
</dbReference>
<keyword evidence="2" id="KW-0732">Signal</keyword>
<proteinExistence type="inferred from homology"/>
<dbReference type="RefSeq" id="WP_171218604.1">
    <property type="nucleotide sequence ID" value="NZ_JABEPP010000003.1"/>
</dbReference>
<dbReference type="InterPro" id="IPR006311">
    <property type="entry name" value="TAT_signal"/>
</dbReference>
<feature type="chain" id="PRO_5032666478" evidence="2">
    <location>
        <begin position="27"/>
        <end position="330"/>
    </location>
</feature>
<dbReference type="Proteomes" id="UP000564885">
    <property type="component" value="Unassembled WGS sequence"/>
</dbReference>
<dbReference type="SUPFAM" id="SSF53850">
    <property type="entry name" value="Periplasmic binding protein-like II"/>
    <property type="match status" value="1"/>
</dbReference>